<dbReference type="InterPro" id="IPR006439">
    <property type="entry name" value="HAD-SF_hydro_IA"/>
</dbReference>
<keyword evidence="3 9" id="KW-0378">Hydrolase</keyword>
<comment type="pathway">
    <text evidence="9">Amino-acid biosynthesis; L-methionine biosynthesis via salvage pathway; L-methionine from S-methyl-5-thio-alpha-D-ribose 1-phosphate: step 2/6.</text>
</comment>
<dbReference type="InterPro" id="IPR027505">
    <property type="entry name" value="MtnB_viridiplantae"/>
</dbReference>
<evidence type="ECO:0000256" key="3">
    <source>
        <dbReference type="ARBA" id="ARBA00022801"/>
    </source>
</evidence>
<dbReference type="eggNOG" id="KOG2631">
    <property type="taxonomic scope" value="Eukaryota"/>
</dbReference>
<feature type="binding site" evidence="9">
    <location>
        <position position="129"/>
    </location>
    <ligand>
        <name>Zn(2+)</name>
        <dbReference type="ChEBI" id="CHEBI:29105"/>
    </ligand>
</feature>
<dbReference type="CDD" id="cd01629">
    <property type="entry name" value="HAD_EP"/>
    <property type="match status" value="1"/>
</dbReference>
<feature type="domain" description="Class II aldolase/adducin N-terminal" evidence="10">
    <location>
        <begin position="26"/>
        <end position="229"/>
    </location>
</feature>
<comment type="similarity">
    <text evidence="9">In the N-terminal section; belongs to the aldolase class II family. MtnB subfamily.</text>
</comment>
<dbReference type="SUPFAM" id="SSF56784">
    <property type="entry name" value="HAD-like"/>
    <property type="match status" value="1"/>
</dbReference>
<dbReference type="GO" id="GO:0043874">
    <property type="term" value="F:acireductone synthase activity"/>
    <property type="evidence" value="ECO:0007669"/>
    <property type="project" value="UniProtKB-EC"/>
</dbReference>
<keyword evidence="12" id="KW-1185">Reference proteome</keyword>
<dbReference type="Gene3D" id="3.40.225.10">
    <property type="entry name" value="Class II aldolase/adducin N-terminal domain"/>
    <property type="match status" value="1"/>
</dbReference>
<dbReference type="FunFam" id="3.40.50.1000:FF:000088">
    <property type="entry name" value="Probable bifunctional methylthioribulose-1-phosphate dehydratase/enolase-phosphatase E1"/>
    <property type="match status" value="1"/>
</dbReference>
<dbReference type="FunFam" id="3.40.225.10:FF:000010">
    <property type="entry name" value="Probable bifunctional methylthioribulose-1-phosphate dehydratase/enolase-phosphatase E1"/>
    <property type="match status" value="1"/>
</dbReference>
<evidence type="ECO:0000259" key="10">
    <source>
        <dbReference type="SMART" id="SM01007"/>
    </source>
</evidence>
<dbReference type="HAMAP" id="MF_03116">
    <property type="entry name" value="Salvage_MtnB_euk"/>
    <property type="match status" value="1"/>
</dbReference>
<proteinExistence type="inferred from homology"/>
<comment type="pathway">
    <text evidence="9">Amino-acid biosynthesis; L-methionine biosynthesis via salvage pathway; L-methionine from S-methyl-5-thio-alpha-D-ribose 1-phosphate: step 4/6.</text>
</comment>
<keyword evidence="5 9" id="KW-0460">Magnesium</keyword>
<dbReference type="GO" id="GO:0005737">
    <property type="term" value="C:cytoplasm"/>
    <property type="evidence" value="ECO:0007669"/>
    <property type="project" value="InterPro"/>
</dbReference>
<dbReference type="EC" id="4.2.1.109" evidence="9"/>
<protein>
    <recommendedName>
        <fullName evidence="9">Probable bifunctional methylthioribulose-1-phosphate dehydratase/enolase-phosphatase E1</fullName>
    </recommendedName>
    <domain>
        <recommendedName>
            <fullName evidence="9">Methylthioribulose-1-phosphate dehydratase</fullName>
            <shortName evidence="9">MTRu-1-P dehydratase</shortName>
            <ecNumber evidence="9">4.2.1.109</ecNumber>
        </recommendedName>
    </domain>
    <domain>
        <recommendedName>
            <fullName evidence="9">Enolase-phosphatase E1</fullName>
            <ecNumber evidence="9">3.1.3.77</ecNumber>
        </recommendedName>
        <alternativeName>
            <fullName evidence="9">2,3-diketo-5-methylthio-1-phosphopentane phosphatase</fullName>
        </alternativeName>
    </domain>
</protein>
<dbReference type="SFLD" id="SFLDF00044">
    <property type="entry name" value="enolase-phosphatase"/>
    <property type="match status" value="1"/>
</dbReference>
<dbReference type="SFLD" id="SFLDS00003">
    <property type="entry name" value="Haloacid_Dehalogenase"/>
    <property type="match status" value="1"/>
</dbReference>
<feature type="region of interest" description="Enolase-phosphatase E1" evidence="9">
    <location>
        <begin position="280"/>
        <end position="519"/>
    </location>
</feature>
<gene>
    <name evidence="11" type="ORF">ARALYDRAFT_331733</name>
</gene>
<dbReference type="NCBIfam" id="TIGR01549">
    <property type="entry name" value="HAD-SF-IA-v1"/>
    <property type="match status" value="1"/>
</dbReference>
<dbReference type="HOGENOM" id="CLU_023273_3_1_1"/>
<dbReference type="SFLD" id="SFLDG01133">
    <property type="entry name" value="C1.5.4:_Enolase-phosphatase_Li"/>
    <property type="match status" value="1"/>
</dbReference>
<dbReference type="eggNOG" id="KOG2630">
    <property type="taxonomic scope" value="Eukaryota"/>
</dbReference>
<dbReference type="FunFam" id="1.10.720.60:FF:000001">
    <property type="entry name" value="Probable bifunctional methylthioribulose-1-phosphate dehydratase/enolase-phosphatase E1"/>
    <property type="match status" value="1"/>
</dbReference>
<dbReference type="GO" id="GO:0046570">
    <property type="term" value="F:methylthioribulose 1-phosphate dehydratase activity"/>
    <property type="evidence" value="ECO:0007669"/>
    <property type="project" value="UniProtKB-UniRule"/>
</dbReference>
<dbReference type="Gene3D" id="3.40.50.1000">
    <property type="entry name" value="HAD superfamily/HAD-like"/>
    <property type="match status" value="1"/>
</dbReference>
<dbReference type="HAMAP" id="MF_01681">
    <property type="entry name" value="Salvage_MtnC"/>
    <property type="match status" value="1"/>
</dbReference>
<dbReference type="InterPro" id="IPR036412">
    <property type="entry name" value="HAD-like_sf"/>
</dbReference>
<feature type="binding site" evidence="9">
    <location>
        <position position="127"/>
    </location>
    <ligand>
        <name>Zn(2+)</name>
        <dbReference type="ChEBI" id="CHEBI:29105"/>
    </ligand>
</feature>
<evidence type="ECO:0000256" key="5">
    <source>
        <dbReference type="ARBA" id="ARBA00022842"/>
    </source>
</evidence>
<dbReference type="Gramene" id="fgenesh1_pm.C_scaffold_8001076">
    <property type="protein sequence ID" value="fgenesh1_pm.C_scaffold_8001076"/>
    <property type="gene ID" value="fgenesh1_pm.C_scaffold_8001076"/>
</dbReference>
<evidence type="ECO:0000256" key="1">
    <source>
        <dbReference type="ARBA" id="ARBA00022605"/>
    </source>
</evidence>
<dbReference type="UniPathway" id="UPA00904">
    <property type="reaction ID" value="UER00875"/>
</dbReference>
<comment type="similarity">
    <text evidence="9">In the C-terminal section; belongs to the HAD-like hydrolase superfamily. MasA/MtnC family.</text>
</comment>
<dbReference type="AlphaFoldDB" id="D7MTK8"/>
<feature type="binding site" evidence="9">
    <location>
        <position position="478"/>
    </location>
    <ligand>
        <name>Mg(2+)</name>
        <dbReference type="ChEBI" id="CHEBI:18420"/>
    </ligand>
</feature>
<dbReference type="InterPro" id="IPR023214">
    <property type="entry name" value="HAD_sf"/>
</dbReference>
<dbReference type="PANTHER" id="PTHR20371:SF1">
    <property type="entry name" value="ENOLASE-PHOSPHATASE E1"/>
    <property type="match status" value="1"/>
</dbReference>
<evidence type="ECO:0000256" key="8">
    <source>
        <dbReference type="ARBA" id="ARBA00023268"/>
    </source>
</evidence>
<organism evidence="12">
    <name type="scientific">Arabidopsis lyrata subsp. lyrata</name>
    <name type="common">Lyre-leaved rock-cress</name>
    <dbReference type="NCBI Taxonomy" id="81972"/>
    <lineage>
        <taxon>Eukaryota</taxon>
        <taxon>Viridiplantae</taxon>
        <taxon>Streptophyta</taxon>
        <taxon>Embryophyta</taxon>
        <taxon>Tracheophyta</taxon>
        <taxon>Spermatophyta</taxon>
        <taxon>Magnoliopsida</taxon>
        <taxon>eudicotyledons</taxon>
        <taxon>Gunneridae</taxon>
        <taxon>Pentapetalae</taxon>
        <taxon>rosids</taxon>
        <taxon>malvids</taxon>
        <taxon>Brassicales</taxon>
        <taxon>Brassicaceae</taxon>
        <taxon>Camelineae</taxon>
        <taxon>Arabidopsis</taxon>
    </lineage>
</organism>
<feature type="binding site" evidence="9">
    <location>
        <position position="285"/>
    </location>
    <ligand>
        <name>Mg(2+)</name>
        <dbReference type="ChEBI" id="CHEBI:18420"/>
    </ligand>
</feature>
<keyword evidence="6 9" id="KW-0486">Methionine biosynthesis</keyword>
<evidence type="ECO:0000313" key="11">
    <source>
        <dbReference type="EMBL" id="EFH42258.1"/>
    </source>
</evidence>
<accession>D7MTK8</accession>
<evidence type="ECO:0000256" key="4">
    <source>
        <dbReference type="ARBA" id="ARBA00022833"/>
    </source>
</evidence>
<evidence type="ECO:0000313" key="12">
    <source>
        <dbReference type="Proteomes" id="UP000008694"/>
    </source>
</evidence>
<dbReference type="KEGG" id="aly:9302073"/>
<dbReference type="GO" id="GO:0000287">
    <property type="term" value="F:magnesium ion binding"/>
    <property type="evidence" value="ECO:0007669"/>
    <property type="project" value="UniProtKB-UniRule"/>
</dbReference>
<keyword evidence="8 9" id="KW-0511">Multifunctional enzyme</keyword>
<keyword evidence="7 9" id="KW-0456">Lyase</keyword>
<feature type="active site" description="Proton donor/acceptor; for methylthioribulose-1-phosphate dehydratase activity" evidence="9">
    <location>
        <position position="152"/>
    </location>
</feature>
<feature type="binding site" evidence="9">
    <location>
        <position position="109"/>
    </location>
    <ligand>
        <name>substrate</name>
        <label>1</label>
        <note>for methylthioribulose-1-phosphate dehydratase activity</note>
    </ligand>
</feature>
<feature type="binding site" evidence="9">
    <location>
        <position position="202"/>
    </location>
    <ligand>
        <name>Zn(2+)</name>
        <dbReference type="ChEBI" id="CHEBI:29105"/>
    </ligand>
</feature>
<feature type="region of interest" description="Methylthioribulose-1-phosphate dehydratase" evidence="9">
    <location>
        <begin position="1"/>
        <end position="237"/>
    </location>
</feature>
<dbReference type="InterPro" id="IPR027511">
    <property type="entry name" value="ENOPH1_eukaryotes"/>
</dbReference>
<feature type="binding site" evidence="9">
    <location>
        <position position="452"/>
    </location>
    <ligand>
        <name>substrate</name>
        <label>2</label>
        <note>for enolase-phosphatase activity</note>
    </ligand>
</feature>
<dbReference type="Pfam" id="PF00596">
    <property type="entry name" value="Aldolase_II"/>
    <property type="match status" value="1"/>
</dbReference>
<dbReference type="InterPro" id="IPR036409">
    <property type="entry name" value="Aldolase_II/adducin_N_sf"/>
</dbReference>
<dbReference type="SUPFAM" id="SSF53639">
    <property type="entry name" value="AraD/HMP-PK domain-like"/>
    <property type="match status" value="1"/>
</dbReference>
<comment type="cofactor">
    <cofactor evidence="9">
        <name>Zn(2+)</name>
        <dbReference type="ChEBI" id="CHEBI:29105"/>
    </cofactor>
    <text evidence="9">Binds 1 zinc ion per subunit.</text>
</comment>
<dbReference type="InterPro" id="IPR027514">
    <property type="entry name" value="Salvage_MtnB_euk"/>
</dbReference>
<dbReference type="Pfam" id="PF00702">
    <property type="entry name" value="Hydrolase"/>
    <property type="match status" value="1"/>
</dbReference>
<sequence length="519" mass="57565">MAVAAAAMIGFPQAYLEGKEVKETSSLVTELCRHFYTQGWVSGTGGSITMKVHDASIPKPEQLIVMSPSGVQKERMQPEDMYILSANGSIISTPSPKPYPNKPPKCTDCAPLFMKAYEMRNAGAVIHSHGMESCLVTMLNPQAKEFRITHMEMIKGIQGHGYYDELVVPIIENTAYENELTDSLTKAIEAYPKATAVLVRNHGVYIWGDSWIHAKTQAECYHYLFDAAIKLHQLGLDAATPDHGPIRRTMHSQNQISKKLSVKSGVKDSQNETEWPRRCIVLDIEGTTTPITFVTDVLFPYARENVGKHLNLTYDTAETQEDIKLLRAQVEEDLRQGVTGAVPIPHADEGKEKVIAAVVSNVEAMIRADRKITALKELQGHIWRTGFECNELKSVVFEDVADALEKWHSSGIKVYIYSSGSRLAQKLLFGNTDYGDLRKYLSGFFDTTIGNKKESKSYKEITETLGMDDPSEILFVTDVYQEATAAKAAGLEAIISIRPGNAPLPENHGFKTVTSFSQI</sequence>
<reference evidence="12" key="1">
    <citation type="journal article" date="2011" name="Nat. Genet.">
        <title>The Arabidopsis lyrata genome sequence and the basis of rapid genome size change.</title>
        <authorList>
            <person name="Hu T.T."/>
            <person name="Pattyn P."/>
            <person name="Bakker E.G."/>
            <person name="Cao J."/>
            <person name="Cheng J.-F."/>
            <person name="Clark R.M."/>
            <person name="Fahlgren N."/>
            <person name="Fawcett J.A."/>
            <person name="Grimwood J."/>
            <person name="Gundlach H."/>
            <person name="Haberer G."/>
            <person name="Hollister J.D."/>
            <person name="Ossowski S."/>
            <person name="Ottilar R.P."/>
            <person name="Salamov A.A."/>
            <person name="Schneeberger K."/>
            <person name="Spannagl M."/>
            <person name="Wang X."/>
            <person name="Yang L."/>
            <person name="Nasrallah M.E."/>
            <person name="Bergelson J."/>
            <person name="Carrington J.C."/>
            <person name="Gaut B.S."/>
            <person name="Schmutz J."/>
            <person name="Mayer K.F.X."/>
            <person name="Van de Peer Y."/>
            <person name="Grigoriev I.V."/>
            <person name="Nordborg M."/>
            <person name="Weigel D."/>
            <person name="Guo Y.-L."/>
        </authorList>
    </citation>
    <scope>NUCLEOTIDE SEQUENCE [LARGE SCALE GENOMIC DNA]</scope>
    <source>
        <strain evidence="12">cv. MN47</strain>
    </source>
</reference>
<dbReference type="EC" id="3.1.3.77" evidence="9"/>
<dbReference type="NCBIfam" id="TIGR01691">
    <property type="entry name" value="enolase-ppase"/>
    <property type="match status" value="1"/>
</dbReference>
<dbReference type="HAMAP" id="MF_03118">
    <property type="entry name" value="Salvage_MtnBC"/>
    <property type="match status" value="1"/>
</dbReference>
<keyword evidence="1 9" id="KW-0028">Amino-acid biosynthesis</keyword>
<dbReference type="OrthoDB" id="191080at2759"/>
<comment type="pathway">
    <text evidence="9">Amino-acid biosynthesis; L-methionine biosynthesis via salvage pathway; L-methionine from S-methyl-5-thio-alpha-D-ribose 1-phosphate: step 3/6.</text>
</comment>
<comment type="cofactor">
    <cofactor evidence="9">
        <name>Mg(2+)</name>
        <dbReference type="ChEBI" id="CHEBI:18420"/>
    </cofactor>
    <text evidence="9">Binds 1 Mg(2+) ion per subunit.</text>
</comment>
<evidence type="ECO:0000256" key="2">
    <source>
        <dbReference type="ARBA" id="ARBA00022723"/>
    </source>
</evidence>
<dbReference type="STRING" id="81972.D7MTK8"/>
<dbReference type="GO" id="GO:0008270">
    <property type="term" value="F:zinc ion binding"/>
    <property type="evidence" value="ECO:0007669"/>
    <property type="project" value="UniProtKB-UniRule"/>
</dbReference>
<dbReference type="Proteomes" id="UP000008694">
    <property type="component" value="Unassembled WGS sequence"/>
</dbReference>
<dbReference type="EMBL" id="GL348720">
    <property type="protein sequence ID" value="EFH42258.1"/>
    <property type="molecule type" value="Genomic_DNA"/>
</dbReference>
<dbReference type="SMART" id="SM01007">
    <property type="entry name" value="Aldolase_II"/>
    <property type="match status" value="1"/>
</dbReference>
<dbReference type="InterPro" id="IPR017714">
    <property type="entry name" value="MethylthioRu-1-P_deHdtase_MtnB"/>
</dbReference>
<comment type="catalytic activity">
    <reaction evidence="9">
        <text>5-methylsulfanyl-2,3-dioxopentyl phosphate + H2O = 1,2-dihydroxy-5-(methylsulfanyl)pent-1-en-3-one + phosphate</text>
        <dbReference type="Rhea" id="RHEA:21700"/>
        <dbReference type="ChEBI" id="CHEBI:15377"/>
        <dbReference type="ChEBI" id="CHEBI:43474"/>
        <dbReference type="ChEBI" id="CHEBI:49252"/>
        <dbReference type="ChEBI" id="CHEBI:58828"/>
        <dbReference type="EC" id="3.1.3.77"/>
    </reaction>
</comment>
<dbReference type="SFLD" id="SFLDG01129">
    <property type="entry name" value="C1.5:_HAD__Beta-PGM__Phosphata"/>
    <property type="match status" value="1"/>
</dbReference>
<evidence type="ECO:0000256" key="6">
    <source>
        <dbReference type="ARBA" id="ARBA00023167"/>
    </source>
</evidence>
<keyword evidence="4 9" id="KW-0862">Zinc</keyword>
<name>D7MTK8_ARALL</name>
<feature type="binding site" evidence="9">
    <location>
        <position position="283"/>
    </location>
    <ligand>
        <name>Mg(2+)</name>
        <dbReference type="ChEBI" id="CHEBI:18420"/>
    </ligand>
</feature>
<keyword evidence="2 9" id="KW-0479">Metal-binding</keyword>
<dbReference type="InterPro" id="IPR023943">
    <property type="entry name" value="Enolase-ppase_E1"/>
</dbReference>
<dbReference type="InterPro" id="IPR001303">
    <property type="entry name" value="Aldolase_II/adducin_N"/>
</dbReference>
<dbReference type="GO" id="GO:0019509">
    <property type="term" value="P:L-methionine salvage from methylthioadenosine"/>
    <property type="evidence" value="ECO:0007669"/>
    <property type="project" value="UniProtKB-UniRule"/>
</dbReference>
<evidence type="ECO:0000256" key="9">
    <source>
        <dbReference type="HAMAP-Rule" id="MF_03118"/>
    </source>
</evidence>
<dbReference type="PANTHER" id="PTHR20371">
    <property type="entry name" value="ENOLASE-PHOSPHATASE E1"/>
    <property type="match status" value="1"/>
</dbReference>
<dbReference type="Gene3D" id="1.10.720.60">
    <property type="match status" value="1"/>
</dbReference>
<comment type="catalytic activity">
    <reaction evidence="9">
        <text>5-(methylsulfanyl)-D-ribulose 1-phosphate = 5-methylsulfanyl-2,3-dioxopentyl phosphate + H2O</text>
        <dbReference type="Rhea" id="RHEA:15549"/>
        <dbReference type="ChEBI" id="CHEBI:15377"/>
        <dbReference type="ChEBI" id="CHEBI:58548"/>
        <dbReference type="ChEBI" id="CHEBI:58828"/>
        <dbReference type="EC" id="4.2.1.109"/>
    </reaction>
</comment>
<feature type="binding site" evidence="9">
    <location>
        <begin position="418"/>
        <end position="419"/>
    </location>
    <ligand>
        <name>substrate</name>
        <label>2</label>
        <note>for enolase-phosphatase activity</note>
    </ligand>
</feature>
<dbReference type="HAMAP" id="MF_03117">
    <property type="entry name" value="Salvage_MtnC_euk"/>
    <property type="match status" value="1"/>
</dbReference>
<dbReference type="NCBIfam" id="TIGR03328">
    <property type="entry name" value="salvage_mtnB"/>
    <property type="match status" value="1"/>
</dbReference>
<evidence type="ECO:0000256" key="7">
    <source>
        <dbReference type="ARBA" id="ARBA00023239"/>
    </source>
</evidence>